<dbReference type="GO" id="GO:0016052">
    <property type="term" value="P:carbohydrate catabolic process"/>
    <property type="evidence" value="ECO:0007669"/>
    <property type="project" value="InterPro"/>
</dbReference>
<dbReference type="Pfam" id="PF06452">
    <property type="entry name" value="CBM9_1"/>
    <property type="match status" value="1"/>
</dbReference>
<proteinExistence type="predicted"/>
<comment type="caution">
    <text evidence="2">The sequence shown here is derived from an EMBL/GenBank/DDBJ whole genome shotgun (WGS) entry which is preliminary data.</text>
</comment>
<dbReference type="GO" id="GO:0004553">
    <property type="term" value="F:hydrolase activity, hydrolyzing O-glycosyl compounds"/>
    <property type="evidence" value="ECO:0007669"/>
    <property type="project" value="InterPro"/>
</dbReference>
<dbReference type="AlphaFoldDB" id="X1MX24"/>
<dbReference type="EMBL" id="BARV01019671">
    <property type="protein sequence ID" value="GAI19235.1"/>
    <property type="molecule type" value="Genomic_DNA"/>
</dbReference>
<dbReference type="SUPFAM" id="SSF49344">
    <property type="entry name" value="CBD9-like"/>
    <property type="match status" value="1"/>
</dbReference>
<name>X1MX24_9ZZZZ</name>
<reference evidence="2" key="1">
    <citation type="journal article" date="2014" name="Front. Microbiol.">
        <title>High frequency of phylogenetically diverse reductive dehalogenase-homologous genes in deep subseafloor sedimentary metagenomes.</title>
        <authorList>
            <person name="Kawai M."/>
            <person name="Futagami T."/>
            <person name="Toyoda A."/>
            <person name="Takaki Y."/>
            <person name="Nishi S."/>
            <person name="Hori S."/>
            <person name="Arai W."/>
            <person name="Tsubouchi T."/>
            <person name="Morono Y."/>
            <person name="Uchiyama I."/>
            <person name="Ito T."/>
            <person name="Fujiyama A."/>
            <person name="Inagaki F."/>
            <person name="Takami H."/>
        </authorList>
    </citation>
    <scope>NUCLEOTIDE SEQUENCE</scope>
    <source>
        <strain evidence="2">Expedition CK06-06</strain>
    </source>
</reference>
<dbReference type="GO" id="GO:0030246">
    <property type="term" value="F:carbohydrate binding"/>
    <property type="evidence" value="ECO:0007669"/>
    <property type="project" value="InterPro"/>
</dbReference>
<evidence type="ECO:0000259" key="1">
    <source>
        <dbReference type="Pfam" id="PF06452"/>
    </source>
</evidence>
<sequence>MKWREFWATGFVVMLVLGLALQSAPVASYSPKGATAWKATEVVVIDGNLGEWDLSSPVVLDSVGQVYRNPEKWDGTTDLSANVYVMWDESNLYVAAEVKDDTPFIYAEGMFIDMNDSMVIYISTNPGASPSRTSYESADFRVLLMISDFYMDTALDRDMVSDPKGIVTDGMYGGKNVLAGYGHALGAFPGGFTFETKIPWSCFSSGQ</sequence>
<dbReference type="InterPro" id="IPR010502">
    <property type="entry name" value="Carb-bd_dom_fam9"/>
</dbReference>
<gene>
    <name evidence="2" type="ORF">S06H3_33007</name>
</gene>
<dbReference type="Gene3D" id="2.60.40.1190">
    <property type="match status" value="1"/>
</dbReference>
<accession>X1MX24</accession>
<organism evidence="2">
    <name type="scientific">marine sediment metagenome</name>
    <dbReference type="NCBI Taxonomy" id="412755"/>
    <lineage>
        <taxon>unclassified sequences</taxon>
        <taxon>metagenomes</taxon>
        <taxon>ecological metagenomes</taxon>
    </lineage>
</organism>
<feature type="domain" description="Carbohydrate-binding" evidence="1">
    <location>
        <begin position="71"/>
        <end position="202"/>
    </location>
</feature>
<evidence type="ECO:0000313" key="2">
    <source>
        <dbReference type="EMBL" id="GAI19235.1"/>
    </source>
</evidence>
<feature type="non-terminal residue" evidence="2">
    <location>
        <position position="207"/>
    </location>
</feature>
<protein>
    <recommendedName>
        <fullName evidence="1">Carbohydrate-binding domain-containing protein</fullName>
    </recommendedName>
</protein>